<dbReference type="GeneID" id="95765785"/>
<dbReference type="RefSeq" id="WP_281810001.1">
    <property type="nucleotide sequence ID" value="NZ_BSDO01000015.1"/>
</dbReference>
<keyword evidence="1" id="KW-0812">Transmembrane</keyword>
<name>A0A9W6FPS1_XANFL</name>
<dbReference type="Proteomes" id="UP001245370">
    <property type="component" value="Unassembled WGS sequence"/>
</dbReference>
<keyword evidence="1" id="KW-1133">Transmembrane helix</keyword>
<reference evidence="3 5" key="2">
    <citation type="submission" date="2023-07" db="EMBL/GenBank/DDBJ databases">
        <title>Genomic Encyclopedia of Type Strains, Phase IV (KMG-IV): sequencing the most valuable type-strain genomes for metagenomic binning, comparative biology and taxonomic classification.</title>
        <authorList>
            <person name="Goeker M."/>
        </authorList>
    </citation>
    <scope>NUCLEOTIDE SEQUENCE [LARGE SCALE GENOMIC DNA]</scope>
    <source>
        <strain evidence="3 5">DSM 338</strain>
    </source>
</reference>
<proteinExistence type="predicted"/>
<evidence type="ECO:0000313" key="2">
    <source>
        <dbReference type="EMBL" id="GLI25338.1"/>
    </source>
</evidence>
<evidence type="ECO:0000313" key="4">
    <source>
        <dbReference type="Proteomes" id="UP001144397"/>
    </source>
</evidence>
<accession>A0A9W6FPS1</accession>
<dbReference type="AlphaFoldDB" id="A0A9W6FPS1"/>
<evidence type="ECO:0000313" key="5">
    <source>
        <dbReference type="Proteomes" id="UP001245370"/>
    </source>
</evidence>
<sequence length="139" mass="14110">MAGRRGINAFERRAAERAAGRVAARVAGWAVAYVLLLQVVLSGFALGSVPIGMDPDLCLSAVSAGTTGSDGGHDGAPAQHRQCQACLARADLPALPPPAPVPDIALLTGALRLDFSAPSAPLRTHVLSAFRARAPPAAA</sequence>
<dbReference type="EMBL" id="JAVDPY010000012">
    <property type="protein sequence ID" value="MDR6336365.1"/>
    <property type="molecule type" value="Genomic_DNA"/>
</dbReference>
<keyword evidence="5" id="KW-1185">Reference proteome</keyword>
<evidence type="ECO:0008006" key="6">
    <source>
        <dbReference type="Google" id="ProtNLM"/>
    </source>
</evidence>
<gene>
    <name evidence="3" type="ORF">GGQ86_004866</name>
    <name evidence="2" type="ORF">XFLAVUS301_50120</name>
</gene>
<dbReference type="EMBL" id="BSDO01000015">
    <property type="protein sequence ID" value="GLI25338.1"/>
    <property type="molecule type" value="Genomic_DNA"/>
</dbReference>
<keyword evidence="1" id="KW-0472">Membrane</keyword>
<comment type="caution">
    <text evidence="2">The sequence shown here is derived from an EMBL/GenBank/DDBJ whole genome shotgun (WGS) entry which is preliminary data.</text>
</comment>
<protein>
    <recommendedName>
        <fullName evidence="6">DUF2946 domain-containing protein</fullName>
    </recommendedName>
</protein>
<organism evidence="2 4">
    <name type="scientific">Xanthobacter flavus</name>
    <dbReference type="NCBI Taxonomy" id="281"/>
    <lineage>
        <taxon>Bacteria</taxon>
        <taxon>Pseudomonadati</taxon>
        <taxon>Pseudomonadota</taxon>
        <taxon>Alphaproteobacteria</taxon>
        <taxon>Hyphomicrobiales</taxon>
        <taxon>Xanthobacteraceae</taxon>
        <taxon>Xanthobacter</taxon>
    </lineage>
</organism>
<feature type="transmembrane region" description="Helical" evidence="1">
    <location>
        <begin position="22"/>
        <end position="46"/>
    </location>
</feature>
<evidence type="ECO:0000313" key="3">
    <source>
        <dbReference type="EMBL" id="MDR6336365.1"/>
    </source>
</evidence>
<dbReference type="Proteomes" id="UP001144397">
    <property type="component" value="Unassembled WGS sequence"/>
</dbReference>
<reference evidence="2" key="1">
    <citation type="submission" date="2022-12" db="EMBL/GenBank/DDBJ databases">
        <title>Reference genome sequencing for broad-spectrum identification of bacterial and archaeal isolates by mass spectrometry.</title>
        <authorList>
            <person name="Sekiguchi Y."/>
            <person name="Tourlousse D.M."/>
        </authorList>
    </citation>
    <scope>NUCLEOTIDE SEQUENCE</scope>
    <source>
        <strain evidence="2">301</strain>
    </source>
</reference>
<evidence type="ECO:0000256" key="1">
    <source>
        <dbReference type="SAM" id="Phobius"/>
    </source>
</evidence>